<dbReference type="EMBL" id="JBHUJB010000061">
    <property type="protein sequence ID" value="MFD2160031.1"/>
    <property type="molecule type" value="Genomic_DNA"/>
</dbReference>
<evidence type="ECO:0000256" key="1">
    <source>
        <dbReference type="ARBA" id="ARBA00023015"/>
    </source>
</evidence>
<keyword evidence="6" id="KW-1185">Reference proteome</keyword>
<accession>A0ABW4ZDF6</accession>
<evidence type="ECO:0000259" key="4">
    <source>
        <dbReference type="PROSITE" id="PS01124"/>
    </source>
</evidence>
<dbReference type="Pfam" id="PF12833">
    <property type="entry name" value="HTH_18"/>
    <property type="match status" value="1"/>
</dbReference>
<keyword evidence="3" id="KW-0804">Transcription</keyword>
<comment type="caution">
    <text evidence="5">The sequence shown here is derived from an EMBL/GenBank/DDBJ whole genome shotgun (WGS) entry which is preliminary data.</text>
</comment>
<dbReference type="Pfam" id="PF13377">
    <property type="entry name" value="Peripla_BP_3"/>
    <property type="match status" value="1"/>
</dbReference>
<sequence>MQNSYTRVGFRLPDWATQMYPVIQGVWQYVRERGLHWRMMGDFAAAQELEVIKIDEAWSGEGVIVFRPTPEELAAWEAKGVKVVNISSEASHLDVHSSLPDNFHMGKLAAEHLLSFGFENFCYVGSRERVYSCERHAGFKATLLAAGFETQEINIGGEALSSSNRAKLIQLALRRPIERIQKPVAVMARDDITALAIVRCASSLGIKVPEDLAVVGVGDALLHCQMAWPPLTSVRYPAKSVGYHAARVLHQLLEEGEAEQKVQSRSSGIELRESSKVFQVSDPLIESVLVYIRTHSSGENIQISQLGDKFSVSYSFLRKRFREVVGHSIRHEINVRRIECLKAELLNSDLTLQEVAWQMRFSSVEHMARFFLRHVGQTPKRYRMSHAQPIEIA</sequence>
<evidence type="ECO:0000256" key="3">
    <source>
        <dbReference type="ARBA" id="ARBA00023163"/>
    </source>
</evidence>
<dbReference type="Gene3D" id="3.40.50.2300">
    <property type="match status" value="2"/>
</dbReference>
<organism evidence="5 6">
    <name type="scientific">Rubritalea tangerina</name>
    <dbReference type="NCBI Taxonomy" id="430798"/>
    <lineage>
        <taxon>Bacteria</taxon>
        <taxon>Pseudomonadati</taxon>
        <taxon>Verrucomicrobiota</taxon>
        <taxon>Verrucomicrobiia</taxon>
        <taxon>Verrucomicrobiales</taxon>
        <taxon>Rubritaleaceae</taxon>
        <taxon>Rubritalea</taxon>
    </lineage>
</organism>
<feature type="domain" description="HTH araC/xylS-type" evidence="4">
    <location>
        <begin position="286"/>
        <end position="385"/>
    </location>
</feature>
<name>A0ABW4ZDF6_9BACT</name>
<dbReference type="PANTHER" id="PTHR30146">
    <property type="entry name" value="LACI-RELATED TRANSCRIPTIONAL REPRESSOR"/>
    <property type="match status" value="1"/>
</dbReference>
<dbReference type="InterPro" id="IPR028082">
    <property type="entry name" value="Peripla_BP_I"/>
</dbReference>
<proteinExistence type="predicted"/>
<dbReference type="SMART" id="SM00342">
    <property type="entry name" value="HTH_ARAC"/>
    <property type="match status" value="1"/>
</dbReference>
<evidence type="ECO:0000256" key="2">
    <source>
        <dbReference type="ARBA" id="ARBA00023125"/>
    </source>
</evidence>
<dbReference type="InterPro" id="IPR046335">
    <property type="entry name" value="LacI/GalR-like_sensor"/>
</dbReference>
<evidence type="ECO:0000313" key="5">
    <source>
        <dbReference type="EMBL" id="MFD2160031.1"/>
    </source>
</evidence>
<reference evidence="6" key="1">
    <citation type="journal article" date="2019" name="Int. J. Syst. Evol. Microbiol.">
        <title>The Global Catalogue of Microorganisms (GCM) 10K type strain sequencing project: providing services to taxonomists for standard genome sequencing and annotation.</title>
        <authorList>
            <consortium name="The Broad Institute Genomics Platform"/>
            <consortium name="The Broad Institute Genome Sequencing Center for Infectious Disease"/>
            <person name="Wu L."/>
            <person name="Ma J."/>
        </authorList>
    </citation>
    <scope>NUCLEOTIDE SEQUENCE [LARGE SCALE GENOMIC DNA]</scope>
    <source>
        <strain evidence="6">CCUG 57942</strain>
    </source>
</reference>
<keyword evidence="1" id="KW-0805">Transcription regulation</keyword>
<keyword evidence="2" id="KW-0238">DNA-binding</keyword>
<dbReference type="PROSITE" id="PS01124">
    <property type="entry name" value="HTH_ARAC_FAMILY_2"/>
    <property type="match status" value="1"/>
</dbReference>
<dbReference type="InterPro" id="IPR018060">
    <property type="entry name" value="HTH_AraC"/>
</dbReference>
<evidence type="ECO:0000313" key="6">
    <source>
        <dbReference type="Proteomes" id="UP001597389"/>
    </source>
</evidence>
<protein>
    <submittedName>
        <fullName evidence="5">Substrate-binding domain-containing protein</fullName>
    </submittedName>
</protein>
<dbReference type="SUPFAM" id="SSF53822">
    <property type="entry name" value="Periplasmic binding protein-like I"/>
    <property type="match status" value="1"/>
</dbReference>
<dbReference type="Proteomes" id="UP001597389">
    <property type="component" value="Unassembled WGS sequence"/>
</dbReference>
<gene>
    <name evidence="5" type="ORF">ACFSW8_14075</name>
</gene>
<dbReference type="InterPro" id="IPR009057">
    <property type="entry name" value="Homeodomain-like_sf"/>
</dbReference>
<dbReference type="PANTHER" id="PTHR30146:SF24">
    <property type="entry name" value="XYLOSE OPERON REGULATORY PROTEIN"/>
    <property type="match status" value="1"/>
</dbReference>
<dbReference type="SUPFAM" id="SSF46689">
    <property type="entry name" value="Homeodomain-like"/>
    <property type="match status" value="1"/>
</dbReference>
<dbReference type="Gene3D" id="1.10.10.60">
    <property type="entry name" value="Homeodomain-like"/>
    <property type="match status" value="1"/>
</dbReference>